<dbReference type="InterPro" id="IPR006103">
    <property type="entry name" value="Glyco_hydro_2_cat"/>
</dbReference>
<keyword evidence="4 6" id="KW-0378">Hydrolase</keyword>
<dbReference type="SUPFAM" id="SSF49785">
    <property type="entry name" value="Galactose-binding domain-like"/>
    <property type="match status" value="1"/>
</dbReference>
<dbReference type="PRINTS" id="PR00132">
    <property type="entry name" value="GLHYDRLASE2"/>
</dbReference>
<dbReference type="Gene3D" id="2.60.40.10">
    <property type="entry name" value="Immunoglobulins"/>
    <property type="match status" value="1"/>
</dbReference>
<dbReference type="SUPFAM" id="SSF49303">
    <property type="entry name" value="beta-Galactosidase/glucuronidase domain"/>
    <property type="match status" value="1"/>
</dbReference>
<dbReference type="PROSITE" id="PS00719">
    <property type="entry name" value="GLYCOSYL_HYDROL_F2_1"/>
    <property type="match status" value="1"/>
</dbReference>
<dbReference type="InterPro" id="IPR006101">
    <property type="entry name" value="Glyco_hydro_2"/>
</dbReference>
<evidence type="ECO:0000256" key="2">
    <source>
        <dbReference type="ARBA" id="ARBA00012761"/>
    </source>
</evidence>
<feature type="compositionally biased region" description="Low complexity" evidence="7">
    <location>
        <begin position="562"/>
        <end position="574"/>
    </location>
</feature>
<evidence type="ECO:0000259" key="9">
    <source>
        <dbReference type="Pfam" id="PF02836"/>
    </source>
</evidence>
<accession>A0A8J3C176</accession>
<reference evidence="11" key="1">
    <citation type="journal article" date="2014" name="Int. J. Syst. Evol. Microbiol.">
        <title>Complete genome sequence of Corynebacterium casei LMG S-19264T (=DSM 44701T), isolated from a smear-ripened cheese.</title>
        <authorList>
            <consortium name="US DOE Joint Genome Institute (JGI-PGF)"/>
            <person name="Walter F."/>
            <person name="Albersmeier A."/>
            <person name="Kalinowski J."/>
            <person name="Ruckert C."/>
        </authorList>
    </citation>
    <scope>NUCLEOTIDE SEQUENCE</scope>
    <source>
        <strain evidence="11">CGMCC 4.7299</strain>
    </source>
</reference>
<dbReference type="Pfam" id="PF00703">
    <property type="entry name" value="Glyco_hydro_2"/>
    <property type="match status" value="1"/>
</dbReference>
<dbReference type="InterPro" id="IPR006104">
    <property type="entry name" value="Glyco_hydro_2_N"/>
</dbReference>
<keyword evidence="12" id="KW-1185">Reference proteome</keyword>
<protein>
    <recommendedName>
        <fullName evidence="3">Beta-glucuronidase</fullName>
        <ecNumber evidence="2">3.2.1.31</ecNumber>
    </recommendedName>
</protein>
<evidence type="ECO:0000256" key="6">
    <source>
        <dbReference type="RuleBase" id="RU361154"/>
    </source>
</evidence>
<evidence type="ECO:0000256" key="5">
    <source>
        <dbReference type="ARBA" id="ARBA00023295"/>
    </source>
</evidence>
<gene>
    <name evidence="11" type="ORF">GCM10012284_43670</name>
</gene>
<feature type="region of interest" description="Disordered" evidence="7">
    <location>
        <begin position="535"/>
        <end position="604"/>
    </location>
</feature>
<dbReference type="Gene3D" id="3.20.20.80">
    <property type="entry name" value="Glycosidases"/>
    <property type="match status" value="1"/>
</dbReference>
<dbReference type="EMBL" id="BMMX01000022">
    <property type="protein sequence ID" value="GGL04310.1"/>
    <property type="molecule type" value="Genomic_DNA"/>
</dbReference>
<feature type="compositionally biased region" description="Basic and acidic residues" evidence="7">
    <location>
        <begin position="552"/>
        <end position="561"/>
    </location>
</feature>
<dbReference type="NCBIfam" id="NF007538">
    <property type="entry name" value="PRK10150.1"/>
    <property type="match status" value="1"/>
</dbReference>
<dbReference type="PANTHER" id="PTHR10066:SF67">
    <property type="entry name" value="BETA-GLUCURONIDASE"/>
    <property type="match status" value="1"/>
</dbReference>
<dbReference type="InterPro" id="IPR006102">
    <property type="entry name" value="Ig-like_GH2"/>
</dbReference>
<evidence type="ECO:0000256" key="1">
    <source>
        <dbReference type="ARBA" id="ARBA00007401"/>
    </source>
</evidence>
<dbReference type="PROSITE" id="PS00608">
    <property type="entry name" value="GLYCOSYL_HYDROL_F2_2"/>
    <property type="match status" value="1"/>
</dbReference>
<name>A0A8J3C176_9ACTN</name>
<comment type="similarity">
    <text evidence="1 6">Belongs to the glycosyl hydrolase 2 family.</text>
</comment>
<dbReference type="Gene3D" id="2.60.120.260">
    <property type="entry name" value="Galactose-binding domain-like"/>
    <property type="match status" value="1"/>
</dbReference>
<dbReference type="Proteomes" id="UP000656042">
    <property type="component" value="Unassembled WGS sequence"/>
</dbReference>
<dbReference type="PANTHER" id="PTHR10066">
    <property type="entry name" value="BETA-GLUCURONIDASE"/>
    <property type="match status" value="1"/>
</dbReference>
<dbReference type="AlphaFoldDB" id="A0A8J3C176"/>
<dbReference type="GO" id="GO:0005975">
    <property type="term" value="P:carbohydrate metabolic process"/>
    <property type="evidence" value="ECO:0007669"/>
    <property type="project" value="InterPro"/>
</dbReference>
<dbReference type="SUPFAM" id="SSF51445">
    <property type="entry name" value="(Trans)glycosidases"/>
    <property type="match status" value="1"/>
</dbReference>
<dbReference type="GO" id="GO:0019391">
    <property type="term" value="P:glucuronoside catabolic process"/>
    <property type="evidence" value="ECO:0007669"/>
    <property type="project" value="TreeGrafter"/>
</dbReference>
<feature type="compositionally biased region" description="Low complexity" evidence="7">
    <location>
        <begin position="803"/>
        <end position="821"/>
    </location>
</feature>
<feature type="region of interest" description="Disordered" evidence="7">
    <location>
        <begin position="793"/>
        <end position="854"/>
    </location>
</feature>
<dbReference type="GO" id="GO:0004566">
    <property type="term" value="F:beta-glucuronidase activity"/>
    <property type="evidence" value="ECO:0007669"/>
    <property type="project" value="UniProtKB-EC"/>
</dbReference>
<dbReference type="GO" id="GO:0030246">
    <property type="term" value="F:carbohydrate binding"/>
    <property type="evidence" value="ECO:0007669"/>
    <property type="project" value="TreeGrafter"/>
</dbReference>
<evidence type="ECO:0000313" key="12">
    <source>
        <dbReference type="Proteomes" id="UP000656042"/>
    </source>
</evidence>
<feature type="compositionally biased region" description="Low complexity" evidence="7">
    <location>
        <begin position="535"/>
        <end position="549"/>
    </location>
</feature>
<evidence type="ECO:0000313" key="11">
    <source>
        <dbReference type="EMBL" id="GGL04310.1"/>
    </source>
</evidence>
<dbReference type="Pfam" id="PF02836">
    <property type="entry name" value="Glyco_hydro_2_C"/>
    <property type="match status" value="1"/>
</dbReference>
<sequence length="854" mass="91483">MADSAADTVGIMLRPQDSAYRERKSLDGLWEFALGAQPEPGHGTGPVFDHVMAVPASYNDILPGGRDHVGVAWYRRTVVVPRGWAGQRILLHLESATHRATVWAGDTEVVTHEGGYTPFEADVTDHATPGRELTVTVAVDNTLTFASVPPGVVEDGRQRYWHDFFNYAGLHRSVWLCAVPHGGLSEVDVDAAADGTLTWRVPGDDVRVVLHDASGAVVATGRGATGTLRVDGVRRWQPGDGYLYELRAHLLRDGETVDEYRLPVGFRSVEVRGTRFLVNGEPFHFRGFGRHEDIPVIGKGHNDAYLVHDFALLDWIGANSFRTSHYPYSERVLDLADRRGILVIDETAAVGLNTRLAQGTAARAAYRTFGPDTVGERTRQTHAQALRELIARDRNHPSVVMWSVANEPESDAEGAEDYFRPLFALARELDPSRPVSFAGYGEARHGACRVSQFADVLMLNRYYGWYVHTGELDAAERALEEELRAWAADGKPILISEYGADTLPGLHALDPVPWTEEYQSAYLARQPASAASVAATSSSSAARSGASRASRSRGEPARDRYGSAPASATGAPAPRRWAIHAASNRTAPCGMRPAARSARSTGSNRIGIFSEPSAATCASVCRIRWLPKRSSRLRRYAVSSAPGSGTCRDASSHHWSSHVRQAGSAAASATVSWPRALAAYASSECAPLSSNSLRCSYGVTSATNRAPALAQSGRPAGKSPLSTHSAYGSVTTGAASSWPVASRTTRRSSSVVCGVIRSTMVVTNDTESRIQVLSAGSASPAMSATTRAVRAPLPGRLSHGTTASGPQRAARRAASPAISRPGTVVTGPSPRRSAVTSARTSARCVSRPPPGPRR</sequence>
<keyword evidence="5 6" id="KW-0326">Glycosidase</keyword>
<feature type="domain" description="Glycoside hydrolase family 2 catalytic" evidence="9">
    <location>
        <begin position="269"/>
        <end position="524"/>
    </location>
</feature>
<dbReference type="InterPro" id="IPR008979">
    <property type="entry name" value="Galactose-bd-like_sf"/>
</dbReference>
<dbReference type="Pfam" id="PF02837">
    <property type="entry name" value="Glyco_hydro_2_N"/>
    <property type="match status" value="1"/>
</dbReference>
<feature type="domain" description="Glycoside hydrolase family 2 immunoglobulin-like beta-sandwich" evidence="8">
    <location>
        <begin position="191"/>
        <end position="267"/>
    </location>
</feature>
<evidence type="ECO:0000256" key="3">
    <source>
        <dbReference type="ARBA" id="ARBA00016205"/>
    </source>
</evidence>
<evidence type="ECO:0000259" key="8">
    <source>
        <dbReference type="Pfam" id="PF00703"/>
    </source>
</evidence>
<organism evidence="11 12">
    <name type="scientific">Mangrovihabitans endophyticus</name>
    <dbReference type="NCBI Taxonomy" id="1751298"/>
    <lineage>
        <taxon>Bacteria</taxon>
        <taxon>Bacillati</taxon>
        <taxon>Actinomycetota</taxon>
        <taxon>Actinomycetes</taxon>
        <taxon>Micromonosporales</taxon>
        <taxon>Micromonosporaceae</taxon>
        <taxon>Mangrovihabitans</taxon>
    </lineage>
</organism>
<dbReference type="InterPro" id="IPR023230">
    <property type="entry name" value="Glyco_hydro_2_CS"/>
</dbReference>
<evidence type="ECO:0000259" key="10">
    <source>
        <dbReference type="Pfam" id="PF02837"/>
    </source>
</evidence>
<reference evidence="11" key="2">
    <citation type="submission" date="2020-09" db="EMBL/GenBank/DDBJ databases">
        <authorList>
            <person name="Sun Q."/>
            <person name="Zhou Y."/>
        </authorList>
    </citation>
    <scope>NUCLEOTIDE SEQUENCE</scope>
    <source>
        <strain evidence="11">CGMCC 4.7299</strain>
    </source>
</reference>
<dbReference type="InterPro" id="IPR036156">
    <property type="entry name" value="Beta-gal/glucu_dom_sf"/>
</dbReference>
<evidence type="ECO:0000256" key="4">
    <source>
        <dbReference type="ARBA" id="ARBA00022801"/>
    </source>
</evidence>
<dbReference type="FunFam" id="3.20.20.80:FF:000080">
    <property type="entry name" value="Beta-glucuronidase UidA"/>
    <property type="match status" value="1"/>
</dbReference>
<dbReference type="InterPro" id="IPR013783">
    <property type="entry name" value="Ig-like_fold"/>
</dbReference>
<feature type="domain" description="Glycosyl hydrolases family 2 sugar binding" evidence="10">
    <location>
        <begin position="66"/>
        <end position="180"/>
    </location>
</feature>
<evidence type="ECO:0000256" key="7">
    <source>
        <dbReference type="SAM" id="MobiDB-lite"/>
    </source>
</evidence>
<comment type="caution">
    <text evidence="11">The sequence shown here is derived from an EMBL/GenBank/DDBJ whole genome shotgun (WGS) entry which is preliminary data.</text>
</comment>
<proteinExistence type="inferred from homology"/>
<dbReference type="InterPro" id="IPR017853">
    <property type="entry name" value="GH"/>
</dbReference>
<dbReference type="InterPro" id="IPR023232">
    <property type="entry name" value="Glyco_hydro_2_AS"/>
</dbReference>
<dbReference type="EC" id="3.2.1.31" evidence="2"/>